<evidence type="ECO:0000256" key="3">
    <source>
        <dbReference type="ARBA" id="ARBA00023274"/>
    </source>
</evidence>
<evidence type="ECO:0000313" key="7">
    <source>
        <dbReference type="Proteomes" id="UP001229421"/>
    </source>
</evidence>
<dbReference type="InterPro" id="IPR005680">
    <property type="entry name" value="Ribosomal_uS12_euk/arc"/>
</dbReference>
<feature type="compositionally biased region" description="Basic and acidic residues" evidence="5">
    <location>
        <begin position="24"/>
        <end position="45"/>
    </location>
</feature>
<comment type="caution">
    <text evidence="6">The sequence shown here is derived from an EMBL/GenBank/DDBJ whole genome shotgun (WGS) entry which is preliminary data.</text>
</comment>
<reference evidence="6" key="1">
    <citation type="journal article" date="2023" name="bioRxiv">
        <title>Improved chromosome-level genome assembly for marigold (Tagetes erecta).</title>
        <authorList>
            <person name="Jiang F."/>
            <person name="Yuan L."/>
            <person name="Wang S."/>
            <person name="Wang H."/>
            <person name="Xu D."/>
            <person name="Wang A."/>
            <person name="Fan W."/>
        </authorList>
    </citation>
    <scope>NUCLEOTIDE SEQUENCE</scope>
    <source>
        <strain evidence="6">WSJ</strain>
        <tissue evidence="6">Leaf</tissue>
    </source>
</reference>
<dbReference type="InterPro" id="IPR006032">
    <property type="entry name" value="Ribosomal_uS12"/>
</dbReference>
<feature type="region of interest" description="Disordered" evidence="5">
    <location>
        <begin position="1"/>
        <end position="45"/>
    </location>
</feature>
<dbReference type="GO" id="GO:0006412">
    <property type="term" value="P:translation"/>
    <property type="evidence" value="ECO:0007669"/>
    <property type="project" value="InterPro"/>
</dbReference>
<evidence type="ECO:0000313" key="6">
    <source>
        <dbReference type="EMBL" id="KAK1434921.1"/>
    </source>
</evidence>
<feature type="coiled-coil region" evidence="4">
    <location>
        <begin position="121"/>
        <end position="203"/>
    </location>
</feature>
<dbReference type="GO" id="GO:0015935">
    <property type="term" value="C:small ribosomal subunit"/>
    <property type="evidence" value="ECO:0007669"/>
    <property type="project" value="InterPro"/>
</dbReference>
<evidence type="ECO:0000256" key="1">
    <source>
        <dbReference type="ARBA" id="ARBA00005657"/>
    </source>
</evidence>
<evidence type="ECO:0000256" key="4">
    <source>
        <dbReference type="SAM" id="Coils"/>
    </source>
</evidence>
<protein>
    <recommendedName>
        <fullName evidence="8">40S ribosomal protein S23</fullName>
    </recommendedName>
</protein>
<accession>A0AAD8L936</accession>
<dbReference type="SUPFAM" id="SSF50249">
    <property type="entry name" value="Nucleic acid-binding proteins"/>
    <property type="match status" value="1"/>
</dbReference>
<sequence>MQHPKTRVGTTGPGTKPKNSGPKTTDHRWQRGPTTEKKRATKTPDLETQLARLQEELKNTKNQLSQSESCTKQAQNEAEQAKKELAAMKAKLNDLWACEESKIQELRQISQDRDRAWESELQAVQKHLATAIAENQKLNIRLQKAAEWEPAHTKQAELVQENEQLKIQINELKESESGALEQVAETEGELRRLKVQMEQWRKAAEVAAAMVLDDDGGGKFVETVDISVVGEKLNSSCLDDTEDESSGFYHHQQPLVQGLTGGSLNLANMGKTHGMGAGRKLKSHRRRQRWADKSYKKSHLGNEWKKPFAGSSHAKGIVLEKIGIEAKQPNSAIRKCARVQLIKNGKKIAAFVPNDGCLNYIEENDEVLIAGFGRKGHAVGDIPGVRFKVVKVSGVSLLALFKEKKEKPRS</sequence>
<name>A0AAD8L936_TARER</name>
<keyword evidence="3" id="KW-0687">Ribonucleoprotein</keyword>
<organism evidence="6 7">
    <name type="scientific">Tagetes erecta</name>
    <name type="common">African marigold</name>
    <dbReference type="NCBI Taxonomy" id="13708"/>
    <lineage>
        <taxon>Eukaryota</taxon>
        <taxon>Viridiplantae</taxon>
        <taxon>Streptophyta</taxon>
        <taxon>Embryophyta</taxon>
        <taxon>Tracheophyta</taxon>
        <taxon>Spermatophyta</taxon>
        <taxon>Magnoliopsida</taxon>
        <taxon>eudicotyledons</taxon>
        <taxon>Gunneridae</taxon>
        <taxon>Pentapetalae</taxon>
        <taxon>asterids</taxon>
        <taxon>campanulids</taxon>
        <taxon>Asterales</taxon>
        <taxon>Asteraceae</taxon>
        <taxon>Asteroideae</taxon>
        <taxon>Heliantheae alliance</taxon>
        <taxon>Tageteae</taxon>
        <taxon>Tagetes</taxon>
    </lineage>
</organism>
<dbReference type="NCBIfam" id="TIGR00982">
    <property type="entry name" value="uS12_E_A"/>
    <property type="match status" value="1"/>
</dbReference>
<dbReference type="Pfam" id="PF00164">
    <property type="entry name" value="Ribosom_S12_S23"/>
    <property type="match status" value="1"/>
</dbReference>
<feature type="compositionally biased region" description="Basic residues" evidence="5">
    <location>
        <begin position="279"/>
        <end position="288"/>
    </location>
</feature>
<feature type="region of interest" description="Disordered" evidence="5">
    <location>
        <begin position="274"/>
        <end position="296"/>
    </location>
</feature>
<dbReference type="PROSITE" id="PS00055">
    <property type="entry name" value="RIBOSOMAL_S12"/>
    <property type="match status" value="1"/>
</dbReference>
<dbReference type="GO" id="GO:0003735">
    <property type="term" value="F:structural constituent of ribosome"/>
    <property type="evidence" value="ECO:0007669"/>
    <property type="project" value="InterPro"/>
</dbReference>
<evidence type="ECO:0008006" key="8">
    <source>
        <dbReference type="Google" id="ProtNLM"/>
    </source>
</evidence>
<evidence type="ECO:0000256" key="2">
    <source>
        <dbReference type="ARBA" id="ARBA00022980"/>
    </source>
</evidence>
<keyword evidence="7" id="KW-1185">Reference proteome</keyword>
<dbReference type="Proteomes" id="UP001229421">
    <property type="component" value="Unassembled WGS sequence"/>
</dbReference>
<proteinExistence type="inferred from homology"/>
<gene>
    <name evidence="6" type="ORF">QVD17_00676</name>
</gene>
<evidence type="ECO:0000256" key="5">
    <source>
        <dbReference type="SAM" id="MobiDB-lite"/>
    </source>
</evidence>
<dbReference type="PANTHER" id="PTHR11652">
    <property type="entry name" value="30S RIBOSOMAL PROTEIN S12 FAMILY MEMBER"/>
    <property type="match status" value="1"/>
</dbReference>
<dbReference type="InterPro" id="IPR012340">
    <property type="entry name" value="NA-bd_OB-fold"/>
</dbReference>
<dbReference type="FunFam" id="2.40.50.140:FF:000007">
    <property type="entry name" value="40S ribosomal protein S23"/>
    <property type="match status" value="1"/>
</dbReference>
<keyword evidence="2" id="KW-0689">Ribosomal protein</keyword>
<dbReference type="EMBL" id="JAUHHV010000001">
    <property type="protein sequence ID" value="KAK1434921.1"/>
    <property type="molecule type" value="Genomic_DNA"/>
</dbReference>
<dbReference type="Gene3D" id="2.40.50.140">
    <property type="entry name" value="Nucleic acid-binding proteins"/>
    <property type="match status" value="1"/>
</dbReference>
<comment type="similarity">
    <text evidence="1">Belongs to the universal ribosomal protein uS12 family.</text>
</comment>
<dbReference type="AlphaFoldDB" id="A0AAD8L936"/>
<keyword evidence="4" id="KW-0175">Coiled coil</keyword>
<dbReference type="CDD" id="cd03367">
    <property type="entry name" value="Ribosomal_S23"/>
    <property type="match status" value="1"/>
</dbReference>